<dbReference type="Gene3D" id="3.80.10.10">
    <property type="entry name" value="Ribonuclease Inhibitor"/>
    <property type="match status" value="1"/>
</dbReference>
<accession>A0A426YZR6</accession>
<proteinExistence type="predicted"/>
<feature type="non-terminal residue" evidence="4">
    <location>
        <position position="1"/>
    </location>
</feature>
<evidence type="ECO:0000259" key="3">
    <source>
        <dbReference type="Pfam" id="PF08263"/>
    </source>
</evidence>
<name>A0A426YZR6_ENSVE</name>
<dbReference type="AlphaFoldDB" id="A0A426YZR6"/>
<evidence type="ECO:0000313" key="5">
    <source>
        <dbReference type="Proteomes" id="UP000287651"/>
    </source>
</evidence>
<keyword evidence="1" id="KW-0433">Leucine-rich repeat</keyword>
<dbReference type="Pfam" id="PF08263">
    <property type="entry name" value="LRRNT_2"/>
    <property type="match status" value="1"/>
</dbReference>
<reference evidence="4 5" key="1">
    <citation type="journal article" date="2014" name="Agronomy (Basel)">
        <title>A Draft Genome Sequence for Ensete ventricosum, the Drought-Tolerant Tree Against Hunger.</title>
        <authorList>
            <person name="Harrison J."/>
            <person name="Moore K.A."/>
            <person name="Paszkiewicz K."/>
            <person name="Jones T."/>
            <person name="Grant M."/>
            <person name="Ambacheew D."/>
            <person name="Muzemil S."/>
            <person name="Studholme D.J."/>
        </authorList>
    </citation>
    <scope>NUCLEOTIDE SEQUENCE [LARGE SCALE GENOMIC DNA]</scope>
</reference>
<dbReference type="Proteomes" id="UP000287651">
    <property type="component" value="Unassembled WGS sequence"/>
</dbReference>
<comment type="caution">
    <text evidence="4">The sequence shown here is derived from an EMBL/GenBank/DDBJ whole genome shotgun (WGS) entry which is preliminary data.</text>
</comment>
<gene>
    <name evidence="4" type="ORF">B296_00044198</name>
</gene>
<evidence type="ECO:0000256" key="1">
    <source>
        <dbReference type="ARBA" id="ARBA00022614"/>
    </source>
</evidence>
<organism evidence="4 5">
    <name type="scientific">Ensete ventricosum</name>
    <name type="common">Abyssinian banana</name>
    <name type="synonym">Musa ensete</name>
    <dbReference type="NCBI Taxonomy" id="4639"/>
    <lineage>
        <taxon>Eukaryota</taxon>
        <taxon>Viridiplantae</taxon>
        <taxon>Streptophyta</taxon>
        <taxon>Embryophyta</taxon>
        <taxon>Tracheophyta</taxon>
        <taxon>Spermatophyta</taxon>
        <taxon>Magnoliopsida</taxon>
        <taxon>Liliopsida</taxon>
        <taxon>Zingiberales</taxon>
        <taxon>Musaceae</taxon>
        <taxon>Ensete</taxon>
    </lineage>
</organism>
<feature type="domain" description="Leucine-rich repeat-containing N-terminal plant-type" evidence="3">
    <location>
        <begin position="1"/>
        <end position="31"/>
    </location>
</feature>
<dbReference type="InterPro" id="IPR032675">
    <property type="entry name" value="LRR_dom_sf"/>
</dbReference>
<dbReference type="EMBL" id="AMZH03009268">
    <property type="protein sequence ID" value="RRT57218.1"/>
    <property type="molecule type" value="Genomic_DNA"/>
</dbReference>
<evidence type="ECO:0000313" key="4">
    <source>
        <dbReference type="EMBL" id="RRT57218.1"/>
    </source>
</evidence>
<protein>
    <recommendedName>
        <fullName evidence="3">Leucine-rich repeat-containing N-terminal plant-type domain-containing protein</fullName>
    </recommendedName>
</protein>
<evidence type="ECO:0000256" key="2">
    <source>
        <dbReference type="ARBA" id="ARBA00022737"/>
    </source>
</evidence>
<keyword evidence="2" id="KW-0677">Repeat</keyword>
<sequence>LKLGFSDSKQLLRSWRPTDPDPCSSWLGITCHLSDLTLGGIISPSIGRLRRLQRL</sequence>
<dbReference type="InterPro" id="IPR013210">
    <property type="entry name" value="LRR_N_plant-typ"/>
</dbReference>